<reference evidence="4 5" key="1">
    <citation type="submission" date="2018-08" db="EMBL/GenBank/DDBJ databases">
        <title>Sequencing the genomes of 1000 actinobacteria strains.</title>
        <authorList>
            <person name="Klenk H.-P."/>
        </authorList>
    </citation>
    <scope>NUCLEOTIDE SEQUENCE [LARGE SCALE GENOMIC DNA]</scope>
    <source>
        <strain evidence="4 5">DSM 44099</strain>
    </source>
</reference>
<dbReference type="EMBL" id="QUMQ01000001">
    <property type="protein sequence ID" value="REF99700.1"/>
    <property type="molecule type" value="Genomic_DNA"/>
</dbReference>
<feature type="region of interest" description="Disordered" evidence="1">
    <location>
        <begin position="394"/>
        <end position="415"/>
    </location>
</feature>
<dbReference type="OrthoDB" id="1273722at2"/>
<feature type="compositionally biased region" description="Basic and acidic residues" evidence="1">
    <location>
        <begin position="397"/>
        <end position="415"/>
    </location>
</feature>
<evidence type="ECO:0000313" key="4">
    <source>
        <dbReference type="EMBL" id="REF99700.1"/>
    </source>
</evidence>
<sequence length="1056" mass="114593">MSPGKGRAVTGPRFTAADVLLLRAAVHPYGNPPGDTGTEVDTDDAEAWLARVRDLSAHPILREGIAVASPSLSDALRSALAGERPTRLKDLRRLAVSLARYRLRMGARPTPFGLFAGVAPARFVPAGQARLGPDHRTHTRPDAGWLLALASRLETEPAVLTGLRLVANEAGTVRGGRIELTDLSDAGVDNDDTQRRAVSLRHTPAVAAALRAAVAPITHRALVSAVRLGFPGVDEQTVAAMIRGLVVHGFLLTDLRPPFDCADPIGYLLERLPGHPVADRLRPIRREIAAYDGLPVGQGQPAFESLRTRMCEVQPTNHPLQVDLVLDVDAGIPAVVARELEEAAEALWRLSPRRPGRPWLRDYHSAFLERYGTGRAVALTELVSEDCGLGLPAPYRRPGDGWSREPRRASTGDDPRRDRLLARLVADAAARGAREVVLDDALMTRLDREGSDDHARGGPPASMEMYAHLMARSVTAMHDGDFLLVLGPYLGSSRAGAMLGRFAHLLGDIGADLAKLIRDVNDTDHGNATAVVAALAYQPRVGRLANVMTSTRWLDHRLPVGVGSFDPAVVDLPPSDLAVTATPDRLVLLSSRLGRAVLPAVFNVLNPTVLAPGVARFLDDLGHEGTCGLRSWDWGPLGSAPFLPRVSRGRTVLAPARWLVDEALLADGAAAAGPWLNRLARWRDAARVPDRVLLVDGDQCMPLDLDDPLHRLLFRRECERRDDLLVQEVVGDHDTDGWLRGPDGPHRCEIVVPLVSRKANGDDQGGARHPAPAVRTRDQLHLPGGEWLYAKVYTGARSVPELLRDHVDGLLDLVGPGVVDRWFFVRYADPLPHLRLRMHGEPEALWAAALPALREWAAGLRRSGLVGQVVLDGYDPEIERYGGPDVLAEAERAFHADSLSAVAMLRVLDSYASTSDRVLIGALSVLDLLAALGGPDDLPGWLARTGTRQQHREAFAARRREALLLADPGGDWYELARRPGGAELVAAWRSRRPAVADYGCALRRRGCDAIETVAASLAHMHVNRVFGIDSTLEGQIHAVARNTVIARAERERFGRR</sequence>
<gene>
    <name evidence="4" type="ORF">DFJ67_5740</name>
</gene>
<protein>
    <submittedName>
        <fullName evidence="4">Thiopeptide-type bacteriocin biosynthesis protein</fullName>
    </submittedName>
</protein>
<evidence type="ECO:0000313" key="5">
    <source>
        <dbReference type="Proteomes" id="UP000256913"/>
    </source>
</evidence>
<organism evidence="4 5">
    <name type="scientific">Asanoa ferruginea</name>
    <dbReference type="NCBI Taxonomy" id="53367"/>
    <lineage>
        <taxon>Bacteria</taxon>
        <taxon>Bacillati</taxon>
        <taxon>Actinomycetota</taxon>
        <taxon>Actinomycetes</taxon>
        <taxon>Micromonosporales</taxon>
        <taxon>Micromonosporaceae</taxon>
        <taxon>Asanoa</taxon>
    </lineage>
</organism>
<evidence type="ECO:0000259" key="3">
    <source>
        <dbReference type="Pfam" id="PF14028"/>
    </source>
</evidence>
<dbReference type="Pfam" id="PF04738">
    <property type="entry name" value="Lant_dehydr_N"/>
    <property type="match status" value="1"/>
</dbReference>
<evidence type="ECO:0000259" key="2">
    <source>
        <dbReference type="Pfam" id="PF04738"/>
    </source>
</evidence>
<feature type="domain" description="Lantibiotic dehydratase N-terminal" evidence="2">
    <location>
        <begin position="57"/>
        <end position="713"/>
    </location>
</feature>
<feature type="domain" description="Thiopeptide-type bacteriocin biosynthesis" evidence="3">
    <location>
        <begin position="787"/>
        <end position="1043"/>
    </location>
</feature>
<comment type="caution">
    <text evidence="4">The sequence shown here is derived from an EMBL/GenBank/DDBJ whole genome shotgun (WGS) entry which is preliminary data.</text>
</comment>
<evidence type="ECO:0000256" key="1">
    <source>
        <dbReference type="SAM" id="MobiDB-lite"/>
    </source>
</evidence>
<dbReference type="Proteomes" id="UP000256913">
    <property type="component" value="Unassembled WGS sequence"/>
</dbReference>
<dbReference type="InterPro" id="IPR023809">
    <property type="entry name" value="Thiopep_bacteriocin_synth_dom"/>
</dbReference>
<accession>A0A3E0A0K1</accession>
<dbReference type="NCBIfam" id="TIGR03891">
    <property type="entry name" value="thiopep_ocin"/>
    <property type="match status" value="1"/>
</dbReference>
<dbReference type="Pfam" id="PF14028">
    <property type="entry name" value="Lant_dehydr_C"/>
    <property type="match status" value="1"/>
</dbReference>
<name>A0A3E0A0K1_9ACTN</name>
<dbReference type="InterPro" id="IPR006827">
    <property type="entry name" value="Lant_deHydtase_N"/>
</dbReference>
<dbReference type="AlphaFoldDB" id="A0A3E0A0K1"/>
<keyword evidence="5" id="KW-1185">Reference proteome</keyword>
<proteinExistence type="predicted"/>